<comment type="similarity">
    <text evidence="1 5">Belongs to the iron/ascorbate-dependent oxidoreductase family.</text>
</comment>
<proteinExistence type="inferred from homology"/>
<dbReference type="FunFam" id="2.60.120.330:FF:000079">
    <property type="entry name" value="Protein SRG1"/>
    <property type="match status" value="1"/>
</dbReference>
<protein>
    <submittedName>
        <fullName evidence="7">TSA: Wollemia nobilis Ref_Wollemi_Transcript_14310_1231 transcribed RNA sequence</fullName>
    </submittedName>
</protein>
<dbReference type="EMBL" id="GCHU01014229">
    <property type="protein sequence ID" value="JAG86788.1"/>
    <property type="molecule type" value="Transcribed_RNA"/>
</dbReference>
<keyword evidence="4 5" id="KW-0408">Iron</keyword>
<dbReference type="PANTHER" id="PTHR10209:SF885">
    <property type="entry name" value="2OG-FE(II) OXYGENASE FAMILY, PUTATIVE (AFU_ORTHOLOGUE AFUA_2G00750)-RELATED"/>
    <property type="match status" value="1"/>
</dbReference>
<evidence type="ECO:0000256" key="2">
    <source>
        <dbReference type="ARBA" id="ARBA00022723"/>
    </source>
</evidence>
<name>A0A0C9S6U0_9CONI</name>
<dbReference type="InterPro" id="IPR026992">
    <property type="entry name" value="DIOX_N"/>
</dbReference>
<evidence type="ECO:0000256" key="3">
    <source>
        <dbReference type="ARBA" id="ARBA00023002"/>
    </source>
</evidence>
<dbReference type="Pfam" id="PF14226">
    <property type="entry name" value="DIOX_N"/>
    <property type="match status" value="1"/>
</dbReference>
<dbReference type="PROSITE" id="PS51471">
    <property type="entry name" value="FE2OG_OXY"/>
    <property type="match status" value="1"/>
</dbReference>
<dbReference type="InterPro" id="IPR044861">
    <property type="entry name" value="IPNS-like_FE2OG_OXY"/>
</dbReference>
<dbReference type="GO" id="GO:0046872">
    <property type="term" value="F:metal ion binding"/>
    <property type="evidence" value="ECO:0007669"/>
    <property type="project" value="UniProtKB-KW"/>
</dbReference>
<accession>A0A0C9S6U0</accession>
<keyword evidence="2 5" id="KW-0479">Metal-binding</keyword>
<keyword evidence="3 5" id="KW-0560">Oxidoreductase</keyword>
<reference evidence="7" key="1">
    <citation type="submission" date="2015-02" db="EMBL/GenBank/DDBJ databases">
        <title>A transcriptome of Wollemia nobilis - a relic of Gondwana.</title>
        <authorList>
            <person name="Chia J.Y."/>
            <person name="Leong Y.S."/>
            <person name="Abdul Karim S."/>
            <person name="Wan Azmi N."/>
            <person name="Hercus R."/>
            <person name="Croft L."/>
        </authorList>
    </citation>
    <scope>NUCLEOTIDE SEQUENCE</scope>
    <source>
        <strain evidence="7">MaeBrown</strain>
        <tissue evidence="7">Leaf</tissue>
    </source>
</reference>
<evidence type="ECO:0000313" key="7">
    <source>
        <dbReference type="EMBL" id="JAG86788.1"/>
    </source>
</evidence>
<dbReference type="InterPro" id="IPR005123">
    <property type="entry name" value="Oxoglu/Fe-dep_dioxygenase_dom"/>
</dbReference>
<organism evidence="7">
    <name type="scientific">Wollemia nobilis</name>
    <dbReference type="NCBI Taxonomy" id="56998"/>
    <lineage>
        <taxon>Eukaryota</taxon>
        <taxon>Viridiplantae</taxon>
        <taxon>Streptophyta</taxon>
        <taxon>Embryophyta</taxon>
        <taxon>Tracheophyta</taxon>
        <taxon>Spermatophyta</taxon>
        <taxon>Pinopsida</taxon>
        <taxon>Pinidae</taxon>
        <taxon>Conifers II</taxon>
        <taxon>Araucariales</taxon>
        <taxon>Araucariaceae</taxon>
        <taxon>Wollemia</taxon>
    </lineage>
</organism>
<feature type="domain" description="Fe2OG dioxygenase" evidence="6">
    <location>
        <begin position="191"/>
        <end position="293"/>
    </location>
</feature>
<evidence type="ECO:0000256" key="4">
    <source>
        <dbReference type="ARBA" id="ARBA00023004"/>
    </source>
</evidence>
<dbReference type="SUPFAM" id="SSF51197">
    <property type="entry name" value="Clavaminate synthase-like"/>
    <property type="match status" value="1"/>
</dbReference>
<dbReference type="GO" id="GO:0051213">
    <property type="term" value="F:dioxygenase activity"/>
    <property type="evidence" value="ECO:0007669"/>
    <property type="project" value="UniProtKB-ARBA"/>
</dbReference>
<evidence type="ECO:0000259" key="6">
    <source>
        <dbReference type="PROSITE" id="PS51471"/>
    </source>
</evidence>
<sequence>MASAEAKEFGSLKQLVDAGLQGIPEAYIRPENERPTATPIFTESVPVIDIQGLYGPNRAHIVDAINKASQEWGFFQVINHSVPKRVIERMVEAHHRFFDLPEEEKIKYRAEDLPKPATYGTSFSVKCEKIREWRDFLSVAVKDPVDAETLECWPPVIRDAGLEYSAEMKKLAVSLFSALSEGLGMPGILENIMGYGRFILTYYPPCPNPDMTFGISGHSDVSLLTILLQDDVGGLQVMHSGRWVAVQPISGAFVINIGDTLQVLSNGRFQSVEHRAVATQNRARMSIPFFCFPDNSTVMKPISEIVHDRNPPRYRSSFTFGEYLHHFLNRPLSRKADNFVCARIS</sequence>
<dbReference type="AlphaFoldDB" id="A0A0C9S6U0"/>
<evidence type="ECO:0000256" key="5">
    <source>
        <dbReference type="RuleBase" id="RU003682"/>
    </source>
</evidence>
<dbReference type="PANTHER" id="PTHR10209">
    <property type="entry name" value="OXIDOREDUCTASE, 2OG-FE II OXYGENASE FAMILY PROTEIN"/>
    <property type="match status" value="1"/>
</dbReference>
<dbReference type="Pfam" id="PF03171">
    <property type="entry name" value="2OG-FeII_Oxy"/>
    <property type="match status" value="1"/>
</dbReference>
<dbReference type="InterPro" id="IPR027443">
    <property type="entry name" value="IPNS-like_sf"/>
</dbReference>
<dbReference type="Gene3D" id="2.60.120.330">
    <property type="entry name" value="B-lactam Antibiotic, Isopenicillin N Synthase, Chain"/>
    <property type="match status" value="1"/>
</dbReference>
<evidence type="ECO:0000256" key="1">
    <source>
        <dbReference type="ARBA" id="ARBA00008056"/>
    </source>
</evidence>